<keyword evidence="2" id="KW-0964">Secreted</keyword>
<dbReference type="EMBL" id="JAHRIN010008916">
    <property type="protein sequence ID" value="MEQ2194081.1"/>
    <property type="molecule type" value="Genomic_DNA"/>
</dbReference>
<dbReference type="Pfam" id="PF00193">
    <property type="entry name" value="Xlink"/>
    <property type="match status" value="1"/>
</dbReference>
<comment type="caution">
    <text evidence="5">Lacks conserved residue(s) required for the propagation of feature annotation.</text>
</comment>
<evidence type="ECO:0000256" key="1">
    <source>
        <dbReference type="ARBA" id="ARBA00004613"/>
    </source>
</evidence>
<evidence type="ECO:0000256" key="3">
    <source>
        <dbReference type="ARBA" id="ARBA00022737"/>
    </source>
</evidence>
<reference evidence="7 8" key="1">
    <citation type="submission" date="2021-06" db="EMBL/GenBank/DDBJ databases">
        <authorList>
            <person name="Palmer J.M."/>
        </authorList>
    </citation>
    <scope>NUCLEOTIDE SEQUENCE [LARGE SCALE GENOMIC DNA]</scope>
    <source>
        <strain evidence="7 8">XC_2019</strain>
        <tissue evidence="7">Muscle</tissue>
    </source>
</reference>
<dbReference type="InterPro" id="IPR016186">
    <property type="entry name" value="C-type_lectin-like/link_sf"/>
</dbReference>
<evidence type="ECO:0000256" key="5">
    <source>
        <dbReference type="PROSITE-ProRule" id="PRU00323"/>
    </source>
</evidence>
<dbReference type="PANTHER" id="PTHR22804">
    <property type="entry name" value="AGGRECAN/VERSICAN PROTEOGLYCAN"/>
    <property type="match status" value="1"/>
</dbReference>
<keyword evidence="3" id="KW-0677">Repeat</keyword>
<gene>
    <name evidence="7" type="ORF">XENOCAPTIV_022837</name>
</gene>
<name>A0ABV0QE36_9TELE</name>
<feature type="domain" description="Link" evidence="6">
    <location>
        <begin position="95"/>
        <end position="152"/>
    </location>
</feature>
<dbReference type="PROSITE" id="PS50963">
    <property type="entry name" value="LINK_2"/>
    <property type="match status" value="1"/>
</dbReference>
<dbReference type="SUPFAM" id="SSF56436">
    <property type="entry name" value="C-type lectin-like"/>
    <property type="match status" value="1"/>
</dbReference>
<dbReference type="InterPro" id="IPR050691">
    <property type="entry name" value="Hyaluronan_bind_Proteoglycan"/>
</dbReference>
<protein>
    <recommendedName>
        <fullName evidence="6">Link domain-containing protein</fullName>
    </recommendedName>
</protein>
<dbReference type="PRINTS" id="PR01265">
    <property type="entry name" value="LINKMODULE"/>
</dbReference>
<dbReference type="SMART" id="SM00445">
    <property type="entry name" value="LINK"/>
    <property type="match status" value="1"/>
</dbReference>
<feature type="non-terminal residue" evidence="7">
    <location>
        <position position="1"/>
    </location>
</feature>
<proteinExistence type="predicted"/>
<dbReference type="Proteomes" id="UP001434883">
    <property type="component" value="Unassembled WGS sequence"/>
</dbReference>
<sequence>LTNADSVVNMRKVTHQTITEELSRTVLLPCLFTLRPGTSSFQEPPRIKWTKVWGQRGSDGLQKEQSVLVAKDNVVKVSLPICCNVLYLCLYISGVVFHYRAPHDRYALSFADAKRVCTENSAAIATPGQLQATFADGYENCDAGWLADQTVR</sequence>
<keyword evidence="4" id="KW-1015">Disulfide bond</keyword>
<organism evidence="7 8">
    <name type="scientific">Xenoophorus captivus</name>
    <dbReference type="NCBI Taxonomy" id="1517983"/>
    <lineage>
        <taxon>Eukaryota</taxon>
        <taxon>Metazoa</taxon>
        <taxon>Chordata</taxon>
        <taxon>Craniata</taxon>
        <taxon>Vertebrata</taxon>
        <taxon>Euteleostomi</taxon>
        <taxon>Actinopterygii</taxon>
        <taxon>Neopterygii</taxon>
        <taxon>Teleostei</taxon>
        <taxon>Neoteleostei</taxon>
        <taxon>Acanthomorphata</taxon>
        <taxon>Ovalentaria</taxon>
        <taxon>Atherinomorphae</taxon>
        <taxon>Cyprinodontiformes</taxon>
        <taxon>Goodeidae</taxon>
        <taxon>Xenoophorus</taxon>
    </lineage>
</organism>
<comment type="subcellular location">
    <subcellularLocation>
        <location evidence="1">Secreted</location>
    </subcellularLocation>
</comment>
<keyword evidence="8" id="KW-1185">Reference proteome</keyword>
<comment type="caution">
    <text evidence="7">The sequence shown here is derived from an EMBL/GenBank/DDBJ whole genome shotgun (WGS) entry which is preliminary data.</text>
</comment>
<dbReference type="InterPro" id="IPR016187">
    <property type="entry name" value="CTDL_fold"/>
</dbReference>
<dbReference type="Gene3D" id="3.10.100.10">
    <property type="entry name" value="Mannose-Binding Protein A, subunit A"/>
    <property type="match status" value="1"/>
</dbReference>
<evidence type="ECO:0000313" key="7">
    <source>
        <dbReference type="EMBL" id="MEQ2194081.1"/>
    </source>
</evidence>
<dbReference type="InterPro" id="IPR000538">
    <property type="entry name" value="Link_dom"/>
</dbReference>
<evidence type="ECO:0000256" key="4">
    <source>
        <dbReference type="ARBA" id="ARBA00023157"/>
    </source>
</evidence>
<evidence type="ECO:0000313" key="8">
    <source>
        <dbReference type="Proteomes" id="UP001434883"/>
    </source>
</evidence>
<evidence type="ECO:0000256" key="2">
    <source>
        <dbReference type="ARBA" id="ARBA00022525"/>
    </source>
</evidence>
<dbReference type="PANTHER" id="PTHR22804:SF24">
    <property type="entry name" value="NEUROCAN CORE PROTEIN"/>
    <property type="match status" value="1"/>
</dbReference>
<accession>A0ABV0QE36</accession>
<evidence type="ECO:0000259" key="6">
    <source>
        <dbReference type="PROSITE" id="PS50963"/>
    </source>
</evidence>